<evidence type="ECO:0000256" key="10">
    <source>
        <dbReference type="ARBA" id="ARBA00037924"/>
    </source>
</evidence>
<evidence type="ECO:0000256" key="8">
    <source>
        <dbReference type="ARBA" id="ARBA00022797"/>
    </source>
</evidence>
<dbReference type="PROSITE" id="PS00098">
    <property type="entry name" value="THIOLASE_1"/>
    <property type="match status" value="1"/>
</dbReference>
<dbReference type="RefSeq" id="WP_007089324.1">
    <property type="nucleotide sequence ID" value="NZ_CP004388.1"/>
</dbReference>
<gene>
    <name evidence="18" type="ORF">TH3_11045</name>
</gene>
<evidence type="ECO:0000313" key="19">
    <source>
        <dbReference type="Proteomes" id="UP000007127"/>
    </source>
</evidence>
<dbReference type="CDD" id="cd00751">
    <property type="entry name" value="thiolase"/>
    <property type="match status" value="1"/>
</dbReference>
<dbReference type="PROSITE" id="PS00737">
    <property type="entry name" value="THIOLASE_2"/>
    <property type="match status" value="1"/>
</dbReference>
<evidence type="ECO:0000256" key="3">
    <source>
        <dbReference type="ARBA" id="ARBA00010982"/>
    </source>
</evidence>
<keyword evidence="6 14" id="KW-0808">Transferase</keyword>
<evidence type="ECO:0000256" key="13">
    <source>
        <dbReference type="PIRSR" id="PIRSR000429-1"/>
    </source>
</evidence>
<dbReference type="InterPro" id="IPR020613">
    <property type="entry name" value="Thiolase_CS"/>
</dbReference>
<feature type="domain" description="Thiolase C-terminal" evidence="17">
    <location>
        <begin position="276"/>
        <end position="399"/>
    </location>
</feature>
<dbReference type="EC" id="2.3.1.174" evidence="4"/>
<comment type="function">
    <text evidence="1">Catalyzes thiolytic cleavage of beta-ketoadipyl-CoA to succinyl-CoA and acetyl-CoA.</text>
</comment>
<dbReference type="GO" id="GO:0019619">
    <property type="term" value="P:3,4-dihydroxybenzoate catabolic process"/>
    <property type="evidence" value="ECO:0007669"/>
    <property type="project" value="InterPro"/>
</dbReference>
<dbReference type="InterPro" id="IPR002155">
    <property type="entry name" value="Thiolase"/>
</dbReference>
<dbReference type="InterPro" id="IPR020615">
    <property type="entry name" value="Thiolase_acyl_enz_int_AS"/>
</dbReference>
<comment type="catalytic activity">
    <reaction evidence="12">
        <text>succinyl-CoA + acetyl-CoA = 3-oxoadipyl-CoA + CoA</text>
        <dbReference type="Rhea" id="RHEA:19481"/>
        <dbReference type="ChEBI" id="CHEBI:57287"/>
        <dbReference type="ChEBI" id="CHEBI:57288"/>
        <dbReference type="ChEBI" id="CHEBI:57292"/>
        <dbReference type="ChEBI" id="CHEBI:57348"/>
        <dbReference type="EC" id="2.3.1.174"/>
    </reaction>
</comment>
<protein>
    <recommendedName>
        <fullName evidence="5">Beta-ketoadipyl-CoA thiolase</fullName>
        <ecNumber evidence="4">2.3.1.174</ecNumber>
    </recommendedName>
    <alternativeName>
        <fullName evidence="11">3-oxoadipyl-CoA thiolase</fullName>
    </alternativeName>
</protein>
<feature type="active site" description="Proton acceptor" evidence="13">
    <location>
        <position position="357"/>
    </location>
</feature>
<dbReference type="InterPro" id="IPR020610">
    <property type="entry name" value="Thiolase_AS"/>
</dbReference>
<evidence type="ECO:0000259" key="16">
    <source>
        <dbReference type="Pfam" id="PF00108"/>
    </source>
</evidence>
<dbReference type="AlphaFoldDB" id="A0AB72UDH5"/>
<comment type="pathway">
    <text evidence="2">Aromatic compound metabolism; beta-ketoadipate pathway; acetyl-CoA and succinyl-CoA from 3-oxoadipate: step 2/2.</text>
</comment>
<name>A0AB72UDH5_9PROT</name>
<evidence type="ECO:0000259" key="17">
    <source>
        <dbReference type="Pfam" id="PF02803"/>
    </source>
</evidence>
<evidence type="ECO:0000256" key="4">
    <source>
        <dbReference type="ARBA" id="ARBA00012233"/>
    </source>
</evidence>
<dbReference type="InterPro" id="IPR016039">
    <property type="entry name" value="Thiolase-like"/>
</dbReference>
<dbReference type="InterPro" id="IPR020616">
    <property type="entry name" value="Thiolase_N"/>
</dbReference>
<evidence type="ECO:0000256" key="7">
    <source>
        <dbReference type="ARBA" id="ARBA00022752"/>
    </source>
</evidence>
<dbReference type="InterPro" id="IPR020617">
    <property type="entry name" value="Thiolase_C"/>
</dbReference>
<sequence>MADAYICDFIRTPIGRFGGSLSSVRADDLGAIPLKALIERNPNVDFGDVDDVIFGCANQAGEDNRNVARMSSLLAGLPETVTGTTVNRLCGSGMDAIIMAARAIKSGEADLMIAGGVESMSRAPFVMPKAETAFSRNAEIHDTTIGWRFINPVMKKQYGVDSMPETGENVAEDFKISRADQDAFAVRSQDKAVAAQENGNLAAEITPVTIPQRKADPIIVDKDEHPRPGTTVEKLGKLPTPFREGGSVTAGNASGVNDGAAALIIASEAAVKKYGLKPIAKVVGGATAGVAPRIMGFGPAPASKKLLARLGLTSDQLDVIELNEAFASQGLATLRDLGIADDDARVNPNGGAIALGHPLGMSGARITGTAAMQLKRSGGKYALATMCIGVGQGIAIVLEAV</sequence>
<dbReference type="NCBIfam" id="NF006551">
    <property type="entry name" value="PRK09050.1"/>
    <property type="match status" value="1"/>
</dbReference>
<comment type="pathway">
    <text evidence="10">Metabolic intermediate biosynthesis; (R)-mevalonate biosynthesis; (R)-mevalonate from acetyl-CoA: step 1/3.</text>
</comment>
<reference evidence="18 19" key="1">
    <citation type="journal article" date="2012" name="J. Bacteriol.">
        <title>Genome sequence of Thalassospira xiamenensis type strain M-5.</title>
        <authorList>
            <person name="Lai Q."/>
            <person name="Shao Z."/>
        </authorList>
    </citation>
    <scope>NUCLEOTIDE SEQUENCE [LARGE SCALE GENOMIC DNA]</scope>
    <source>
        <strain evidence="18 19">M-5</strain>
    </source>
</reference>
<evidence type="ECO:0000256" key="9">
    <source>
        <dbReference type="ARBA" id="ARBA00023315"/>
    </source>
</evidence>
<dbReference type="PANTHER" id="PTHR18919:SF107">
    <property type="entry name" value="ACETYL-COA ACETYLTRANSFERASE, CYTOSOLIC"/>
    <property type="match status" value="1"/>
</dbReference>
<keyword evidence="9 14" id="KW-0012">Acyltransferase</keyword>
<evidence type="ECO:0000256" key="15">
    <source>
        <dbReference type="SAM" id="MobiDB-lite"/>
    </source>
</evidence>
<evidence type="ECO:0000256" key="2">
    <source>
        <dbReference type="ARBA" id="ARBA00005071"/>
    </source>
</evidence>
<evidence type="ECO:0000256" key="6">
    <source>
        <dbReference type="ARBA" id="ARBA00022679"/>
    </source>
</evidence>
<dbReference type="NCBIfam" id="TIGR02430">
    <property type="entry name" value="pcaF"/>
    <property type="match status" value="1"/>
</dbReference>
<feature type="domain" description="Thiolase N-terminal" evidence="16">
    <location>
        <begin position="5"/>
        <end position="268"/>
    </location>
</feature>
<organism evidence="18 19">
    <name type="scientific">Thalassospira xiamenensis M-5 = DSM 17429</name>
    <dbReference type="NCBI Taxonomy" id="1123366"/>
    <lineage>
        <taxon>Bacteria</taxon>
        <taxon>Pseudomonadati</taxon>
        <taxon>Pseudomonadota</taxon>
        <taxon>Alphaproteobacteria</taxon>
        <taxon>Rhodospirillales</taxon>
        <taxon>Thalassospiraceae</taxon>
        <taxon>Thalassospira</taxon>
    </lineage>
</organism>
<dbReference type="SUPFAM" id="SSF53901">
    <property type="entry name" value="Thiolase-like"/>
    <property type="match status" value="2"/>
</dbReference>
<feature type="active site" description="Proton acceptor" evidence="13">
    <location>
        <position position="387"/>
    </location>
</feature>
<dbReference type="PROSITE" id="PS00099">
    <property type="entry name" value="THIOLASE_3"/>
    <property type="match status" value="1"/>
</dbReference>
<evidence type="ECO:0000256" key="5">
    <source>
        <dbReference type="ARBA" id="ARBA00016181"/>
    </source>
</evidence>
<accession>A0AB72UDH5</accession>
<dbReference type="GeneID" id="31927879"/>
<keyword evidence="8" id="KW-0058">Aromatic hydrocarbons catabolism</keyword>
<dbReference type="Pfam" id="PF00108">
    <property type="entry name" value="Thiolase_N"/>
    <property type="match status" value="1"/>
</dbReference>
<dbReference type="KEGG" id="txi:TH3_11045"/>
<evidence type="ECO:0000256" key="12">
    <source>
        <dbReference type="ARBA" id="ARBA00048527"/>
    </source>
</evidence>
<dbReference type="GO" id="GO:0033812">
    <property type="term" value="F:3-oxoadipyl-CoA thiolase activity"/>
    <property type="evidence" value="ECO:0007669"/>
    <property type="project" value="UniProtKB-EC"/>
</dbReference>
<feature type="region of interest" description="Disordered" evidence="15">
    <location>
        <begin position="220"/>
        <end position="242"/>
    </location>
</feature>
<feature type="active site" description="Acyl-thioester intermediate" evidence="13">
    <location>
        <position position="90"/>
    </location>
</feature>
<dbReference type="Gene3D" id="3.40.47.10">
    <property type="match status" value="1"/>
</dbReference>
<keyword evidence="7" id="KW-0583">PHB biosynthesis</keyword>
<dbReference type="GO" id="GO:0042619">
    <property type="term" value="P:poly-hydroxybutyrate biosynthetic process"/>
    <property type="evidence" value="ECO:0007669"/>
    <property type="project" value="UniProtKB-KW"/>
</dbReference>
<evidence type="ECO:0000256" key="14">
    <source>
        <dbReference type="RuleBase" id="RU003557"/>
    </source>
</evidence>
<evidence type="ECO:0000313" key="18">
    <source>
        <dbReference type="EMBL" id="AJD52325.1"/>
    </source>
</evidence>
<dbReference type="NCBIfam" id="TIGR01930">
    <property type="entry name" value="AcCoA-C-Actrans"/>
    <property type="match status" value="1"/>
</dbReference>
<dbReference type="Proteomes" id="UP000007127">
    <property type="component" value="Chromosome"/>
</dbReference>
<comment type="similarity">
    <text evidence="3 14">Belongs to the thiolase-like superfamily. Thiolase family.</text>
</comment>
<dbReference type="FunFam" id="3.40.47.10:FF:000010">
    <property type="entry name" value="Acetyl-CoA acetyltransferase (Thiolase)"/>
    <property type="match status" value="1"/>
</dbReference>
<evidence type="ECO:0000256" key="11">
    <source>
        <dbReference type="ARBA" id="ARBA00041222"/>
    </source>
</evidence>
<dbReference type="EMBL" id="CP004388">
    <property type="protein sequence ID" value="AJD52325.1"/>
    <property type="molecule type" value="Genomic_DNA"/>
</dbReference>
<dbReference type="PIRSF" id="PIRSF000429">
    <property type="entry name" value="Ac-CoA_Ac_transf"/>
    <property type="match status" value="1"/>
</dbReference>
<evidence type="ECO:0000256" key="1">
    <source>
        <dbReference type="ARBA" id="ARBA00003720"/>
    </source>
</evidence>
<proteinExistence type="inferred from homology"/>
<dbReference type="InterPro" id="IPR012793">
    <property type="entry name" value="PcaF"/>
</dbReference>
<dbReference type="Pfam" id="PF02803">
    <property type="entry name" value="Thiolase_C"/>
    <property type="match status" value="1"/>
</dbReference>
<dbReference type="PANTHER" id="PTHR18919">
    <property type="entry name" value="ACETYL-COA C-ACYLTRANSFERASE"/>
    <property type="match status" value="1"/>
</dbReference>